<evidence type="ECO:0000256" key="7">
    <source>
        <dbReference type="ARBA" id="ARBA00023014"/>
    </source>
</evidence>
<protein>
    <submittedName>
        <fullName evidence="9">Molybdopterin oxidoreductase</fullName>
    </submittedName>
</protein>
<feature type="domain" description="4Fe-4S ferredoxin-type" evidence="8">
    <location>
        <begin position="79"/>
        <end position="108"/>
    </location>
</feature>
<evidence type="ECO:0000256" key="5">
    <source>
        <dbReference type="ARBA" id="ARBA00022982"/>
    </source>
</evidence>
<keyword evidence="2" id="KW-0004">4Fe-4S</keyword>
<dbReference type="Gene3D" id="3.30.70.20">
    <property type="match status" value="2"/>
</dbReference>
<keyword evidence="3" id="KW-0479">Metal-binding</keyword>
<organism evidence="9 10">
    <name type="scientific">Turicimonas muris</name>
    <dbReference type="NCBI Taxonomy" id="1796652"/>
    <lineage>
        <taxon>Bacteria</taxon>
        <taxon>Pseudomonadati</taxon>
        <taxon>Pseudomonadota</taxon>
        <taxon>Betaproteobacteria</taxon>
        <taxon>Burkholderiales</taxon>
        <taxon>Sutterellaceae</taxon>
        <taxon>Turicimonas</taxon>
    </lineage>
</organism>
<keyword evidence="4" id="KW-0677">Repeat</keyword>
<evidence type="ECO:0000313" key="9">
    <source>
        <dbReference type="EMBL" id="OXE47573.1"/>
    </source>
</evidence>
<evidence type="ECO:0000256" key="6">
    <source>
        <dbReference type="ARBA" id="ARBA00023004"/>
    </source>
</evidence>
<evidence type="ECO:0000256" key="2">
    <source>
        <dbReference type="ARBA" id="ARBA00022485"/>
    </source>
</evidence>
<dbReference type="PROSITE" id="PS00198">
    <property type="entry name" value="4FE4S_FER_1"/>
    <property type="match status" value="1"/>
</dbReference>
<dbReference type="GO" id="GO:0046872">
    <property type="term" value="F:metal ion binding"/>
    <property type="evidence" value="ECO:0007669"/>
    <property type="project" value="UniProtKB-KW"/>
</dbReference>
<gene>
    <name evidence="9" type="ORF">ADH67_07195</name>
</gene>
<evidence type="ECO:0000256" key="4">
    <source>
        <dbReference type="ARBA" id="ARBA00022737"/>
    </source>
</evidence>
<dbReference type="PANTHER" id="PTHR43177">
    <property type="entry name" value="PROTEIN NRFC"/>
    <property type="match status" value="1"/>
</dbReference>
<feature type="domain" description="4Fe-4S ferredoxin-type" evidence="8">
    <location>
        <begin position="4"/>
        <end position="34"/>
    </location>
</feature>
<keyword evidence="5" id="KW-0249">Electron transport</keyword>
<dbReference type="InterPro" id="IPR050954">
    <property type="entry name" value="ET_IronSulfur_Cluster-Binding"/>
</dbReference>
<dbReference type="InterPro" id="IPR017900">
    <property type="entry name" value="4Fe4S_Fe_S_CS"/>
</dbReference>
<reference evidence="10" key="1">
    <citation type="submission" date="2017-05" db="EMBL/GenBank/DDBJ databases">
        <title>Improved OligoMM genomes.</title>
        <authorList>
            <person name="Garzetti D."/>
        </authorList>
    </citation>
    <scope>NUCLEOTIDE SEQUENCE [LARGE SCALE GENOMIC DNA]</scope>
    <source>
        <strain evidence="10">YL45</strain>
    </source>
</reference>
<evidence type="ECO:0000259" key="8">
    <source>
        <dbReference type="PROSITE" id="PS51379"/>
    </source>
</evidence>
<dbReference type="GeneID" id="78362589"/>
<sequence length="211" mass="23217">MSRYGILVNVDNCIGCQACFIACKQENKVAPNIQWNQIHRNENVKENIINYYRVSCQHCDNPACLPVCPVKAIYKGPNGEVLVDQSKCVGCKACLAACPYGAPQFNTSGKTSYYDKDELVIVPLLDHQKRTPGKAERCTLCPQRTSKGLPPKCVEACAVNALMFVDYDNLTDDQKALVAKSVAMNEKAGTQPKVRYIASHCDIAGLADKVR</sequence>
<dbReference type="Pfam" id="PF12800">
    <property type="entry name" value="Fer4_4"/>
    <property type="match status" value="1"/>
</dbReference>
<dbReference type="AlphaFoldDB" id="A0A227KIH2"/>
<dbReference type="PANTHER" id="PTHR43177:SF5">
    <property type="entry name" value="ANAEROBIC DIMETHYL SULFOXIDE REDUCTASE CHAIN B-RELATED"/>
    <property type="match status" value="1"/>
</dbReference>
<name>A0A227KIH2_9BURK</name>
<evidence type="ECO:0000256" key="3">
    <source>
        <dbReference type="ARBA" id="ARBA00022723"/>
    </source>
</evidence>
<dbReference type="PROSITE" id="PS51379">
    <property type="entry name" value="4FE4S_FER_2"/>
    <property type="match status" value="3"/>
</dbReference>
<keyword evidence="10" id="KW-1185">Reference proteome</keyword>
<comment type="caution">
    <text evidence="9">The sequence shown here is derived from an EMBL/GenBank/DDBJ whole genome shotgun (WGS) entry which is preliminary data.</text>
</comment>
<dbReference type="RefSeq" id="WP_066594940.1">
    <property type="nucleotide sequence ID" value="NZ_CAJTBZ010000012.1"/>
</dbReference>
<dbReference type="SUPFAM" id="SSF54862">
    <property type="entry name" value="4Fe-4S ferredoxins"/>
    <property type="match status" value="1"/>
</dbReference>
<dbReference type="InterPro" id="IPR017896">
    <property type="entry name" value="4Fe4S_Fe-S-bd"/>
</dbReference>
<evidence type="ECO:0000313" key="10">
    <source>
        <dbReference type="Proteomes" id="UP000214610"/>
    </source>
</evidence>
<dbReference type="CDD" id="cd10551">
    <property type="entry name" value="PsrB"/>
    <property type="match status" value="1"/>
</dbReference>
<keyword evidence="7" id="KW-0411">Iron-sulfur</keyword>
<dbReference type="Pfam" id="PF13247">
    <property type="entry name" value="Fer4_11"/>
    <property type="match status" value="2"/>
</dbReference>
<dbReference type="GO" id="GO:0051539">
    <property type="term" value="F:4 iron, 4 sulfur cluster binding"/>
    <property type="evidence" value="ECO:0007669"/>
    <property type="project" value="UniProtKB-KW"/>
</dbReference>
<keyword evidence="1" id="KW-0813">Transport</keyword>
<evidence type="ECO:0000256" key="1">
    <source>
        <dbReference type="ARBA" id="ARBA00022448"/>
    </source>
</evidence>
<dbReference type="Proteomes" id="UP000214610">
    <property type="component" value="Unassembled WGS sequence"/>
</dbReference>
<keyword evidence="6" id="KW-0408">Iron</keyword>
<accession>A0A227KIH2</accession>
<feature type="domain" description="4Fe-4S ferredoxin-type" evidence="8">
    <location>
        <begin position="45"/>
        <end position="78"/>
    </location>
</feature>
<proteinExistence type="predicted"/>
<dbReference type="EMBL" id="NHMP01000004">
    <property type="protein sequence ID" value="OXE47573.1"/>
    <property type="molecule type" value="Genomic_DNA"/>
</dbReference>